<dbReference type="Gene3D" id="3.50.30.50">
    <property type="entry name" value="Putative cyclase"/>
    <property type="match status" value="1"/>
</dbReference>
<dbReference type="GO" id="GO:0019441">
    <property type="term" value="P:L-tryptophan catabolic process to kynurenine"/>
    <property type="evidence" value="ECO:0007669"/>
    <property type="project" value="InterPro"/>
</dbReference>
<dbReference type="AlphaFoldDB" id="A0A2H1KPA6"/>
<dbReference type="EMBL" id="FXZG01000030">
    <property type="protein sequence ID" value="SMY01062.1"/>
    <property type="molecule type" value="Genomic_DNA"/>
</dbReference>
<dbReference type="Proteomes" id="UP000234289">
    <property type="component" value="Unassembled WGS sequence"/>
</dbReference>
<dbReference type="InterPro" id="IPR007325">
    <property type="entry name" value="KFase/CYL"/>
</dbReference>
<organism evidence="1 2">
    <name type="scientific">Brevibacterium aurantiacum</name>
    <dbReference type="NCBI Taxonomy" id="273384"/>
    <lineage>
        <taxon>Bacteria</taxon>
        <taxon>Bacillati</taxon>
        <taxon>Actinomycetota</taxon>
        <taxon>Actinomycetes</taxon>
        <taxon>Micrococcales</taxon>
        <taxon>Brevibacteriaceae</taxon>
        <taxon>Brevibacterium</taxon>
    </lineage>
</organism>
<name>A0A2H1KPA6_BREAU</name>
<evidence type="ECO:0000313" key="2">
    <source>
        <dbReference type="Proteomes" id="UP000234289"/>
    </source>
</evidence>
<dbReference type="GO" id="GO:0004061">
    <property type="term" value="F:arylformamidase activity"/>
    <property type="evidence" value="ECO:0007669"/>
    <property type="project" value="InterPro"/>
</dbReference>
<dbReference type="PANTHER" id="PTHR34861">
    <property type="match status" value="1"/>
</dbReference>
<dbReference type="Pfam" id="PF04199">
    <property type="entry name" value="Cyclase"/>
    <property type="match status" value="1"/>
</dbReference>
<dbReference type="InterPro" id="IPR037175">
    <property type="entry name" value="KFase_sf"/>
</dbReference>
<reference evidence="2" key="1">
    <citation type="submission" date="2017-03" db="EMBL/GenBank/DDBJ databases">
        <authorList>
            <person name="Monnet C."/>
        </authorList>
    </citation>
    <scope>NUCLEOTIDE SEQUENCE [LARGE SCALE GENOMIC DNA]</scope>
    <source>
        <strain evidence="2">CNRZ 920</strain>
    </source>
</reference>
<dbReference type="PANTHER" id="PTHR34861:SF10">
    <property type="entry name" value="CYCLASE"/>
    <property type="match status" value="1"/>
</dbReference>
<dbReference type="SUPFAM" id="SSF102198">
    <property type="entry name" value="Putative cyclase"/>
    <property type="match status" value="1"/>
</dbReference>
<gene>
    <name evidence="1" type="ORF">BAUR920_03373</name>
</gene>
<dbReference type="RefSeq" id="WP_180959952.1">
    <property type="nucleotide sequence ID" value="NZ_FXZG01000030.1"/>
</dbReference>
<protein>
    <submittedName>
        <fullName evidence="1">Kynurenine formamidase</fullName>
    </submittedName>
</protein>
<sequence>MTTPGGRIEVAGLMDLLALPQQGEVYDLDPGRWPGMPIWAGHPPFQVMTYRSPRGIRVDGDQEWLAPEVNQANIGLVSELMIATNHSGSHVDALGHICSGPGDEWYGGASAATDLGDFGVRKGDAASISPFITRGVHVDIPAYLGVPQLEAHHPISLDEFCGALESQGSEIRENDVVIVRTGIMSGWPDPERLAQTAGAGITKEIAEYCVDRKVRAVGTDTEACEVMPSVVEGNPHPVHETLLVKNAIHILENIYLEDLSKDGVFEFLFFGLPLKIQGATGSMIRPIAIV</sequence>
<evidence type="ECO:0000313" key="1">
    <source>
        <dbReference type="EMBL" id="SMY01062.1"/>
    </source>
</evidence>
<proteinExistence type="predicted"/>
<accession>A0A2H1KPA6</accession>